<keyword evidence="1" id="KW-0472">Membrane</keyword>
<protein>
    <submittedName>
        <fullName evidence="2">Uncharacterized protein</fullName>
    </submittedName>
</protein>
<name>A0A2S0PEH0_9NEIS</name>
<dbReference type="STRING" id="1122240.GCA_000620105_00846"/>
<gene>
    <name evidence="2" type="ORF">DAI18_18305</name>
</gene>
<dbReference type="KEGG" id="maer:DAI18_18305"/>
<keyword evidence="1" id="KW-0812">Transmembrane</keyword>
<evidence type="ECO:0000313" key="3">
    <source>
        <dbReference type="Proteomes" id="UP000244173"/>
    </source>
</evidence>
<evidence type="ECO:0000313" key="2">
    <source>
        <dbReference type="EMBL" id="AVY95779.1"/>
    </source>
</evidence>
<sequence>MGPIRRRIFTRDPADTPLAFACDVALTTLGALFYAAAAATLAAICYDAVPLDLLWRLLP</sequence>
<reference evidence="2 3" key="1">
    <citation type="submission" date="2018-04" db="EMBL/GenBank/DDBJ databases">
        <title>Denitrifier Microvirgula.</title>
        <authorList>
            <person name="Anderson E."/>
            <person name="Jang J."/>
            <person name="Ishii S."/>
        </authorList>
    </citation>
    <scope>NUCLEOTIDE SEQUENCE [LARGE SCALE GENOMIC DNA]</scope>
    <source>
        <strain evidence="2 3">BE2.4</strain>
    </source>
</reference>
<dbReference type="EMBL" id="CP028519">
    <property type="protein sequence ID" value="AVY95779.1"/>
    <property type="molecule type" value="Genomic_DNA"/>
</dbReference>
<organism evidence="2 3">
    <name type="scientific">Microvirgula aerodenitrificans</name>
    <dbReference type="NCBI Taxonomy" id="57480"/>
    <lineage>
        <taxon>Bacteria</taxon>
        <taxon>Pseudomonadati</taxon>
        <taxon>Pseudomonadota</taxon>
        <taxon>Betaproteobacteria</taxon>
        <taxon>Neisseriales</taxon>
        <taxon>Aquaspirillaceae</taxon>
        <taxon>Microvirgula</taxon>
    </lineage>
</organism>
<evidence type="ECO:0000256" key="1">
    <source>
        <dbReference type="SAM" id="Phobius"/>
    </source>
</evidence>
<accession>A0A2S0PEH0</accession>
<dbReference type="AlphaFoldDB" id="A0A2S0PEH0"/>
<keyword evidence="3" id="KW-1185">Reference proteome</keyword>
<feature type="transmembrane region" description="Helical" evidence="1">
    <location>
        <begin position="20"/>
        <end position="49"/>
    </location>
</feature>
<dbReference type="RefSeq" id="WP_107890169.1">
    <property type="nucleotide sequence ID" value="NZ_CP028519.1"/>
</dbReference>
<keyword evidence="1" id="KW-1133">Transmembrane helix</keyword>
<dbReference type="Proteomes" id="UP000244173">
    <property type="component" value="Chromosome"/>
</dbReference>
<proteinExistence type="predicted"/>